<dbReference type="AlphaFoldDB" id="A0A1G2CPT0"/>
<gene>
    <name evidence="5" type="ORF">A2390_03190</name>
</gene>
<feature type="region of interest" description="Disordered" evidence="4">
    <location>
        <begin position="102"/>
        <end position="162"/>
    </location>
</feature>
<accession>A0A1G2CPT0</accession>
<dbReference type="InterPro" id="IPR000424">
    <property type="entry name" value="Primosome_PriB/ssb"/>
</dbReference>
<dbReference type="EMBL" id="MHLE01000004">
    <property type="protein sequence ID" value="OGZ03385.1"/>
    <property type="molecule type" value="Genomic_DNA"/>
</dbReference>
<keyword evidence="1 2" id="KW-0238">DNA-binding</keyword>
<proteinExistence type="inferred from homology"/>
<dbReference type="GO" id="GO:0006260">
    <property type="term" value="P:DNA replication"/>
    <property type="evidence" value="ECO:0007669"/>
    <property type="project" value="UniProtKB-UniRule"/>
</dbReference>
<dbReference type="PROSITE" id="PS50935">
    <property type="entry name" value="SSB"/>
    <property type="match status" value="1"/>
</dbReference>
<organism evidence="5 6">
    <name type="scientific">Candidatus Liptonbacteria bacterium RIFOXYB1_FULL_36_10</name>
    <dbReference type="NCBI Taxonomy" id="1798654"/>
    <lineage>
        <taxon>Bacteria</taxon>
        <taxon>Candidatus Liptoniibacteriota</taxon>
    </lineage>
</organism>
<dbReference type="CDD" id="cd04496">
    <property type="entry name" value="SSB_OBF"/>
    <property type="match status" value="1"/>
</dbReference>
<keyword evidence="2" id="KW-0234">DNA repair</keyword>
<dbReference type="Gene3D" id="2.40.50.140">
    <property type="entry name" value="Nucleic acid-binding proteins"/>
    <property type="match status" value="1"/>
</dbReference>
<dbReference type="PANTHER" id="PTHR10302:SF27">
    <property type="entry name" value="SINGLE-STRANDED DNA-BINDING PROTEIN"/>
    <property type="match status" value="1"/>
</dbReference>
<keyword evidence="2" id="KW-0227">DNA damage</keyword>
<name>A0A1G2CPT0_9BACT</name>
<evidence type="ECO:0000256" key="4">
    <source>
        <dbReference type="SAM" id="MobiDB-lite"/>
    </source>
</evidence>
<protein>
    <recommendedName>
        <fullName evidence="2 3">Single-stranded DNA-binding protein</fullName>
        <shortName evidence="2">SSB</shortName>
    </recommendedName>
</protein>
<reference evidence="5 6" key="1">
    <citation type="journal article" date="2016" name="Nat. Commun.">
        <title>Thousands of microbial genomes shed light on interconnected biogeochemical processes in an aquifer system.</title>
        <authorList>
            <person name="Anantharaman K."/>
            <person name="Brown C.T."/>
            <person name="Hug L.A."/>
            <person name="Sharon I."/>
            <person name="Castelle C.J."/>
            <person name="Probst A.J."/>
            <person name="Thomas B.C."/>
            <person name="Singh A."/>
            <person name="Wilkins M.J."/>
            <person name="Karaoz U."/>
            <person name="Brodie E.L."/>
            <person name="Williams K.H."/>
            <person name="Hubbard S.S."/>
            <person name="Banfield J.F."/>
        </authorList>
    </citation>
    <scope>NUCLEOTIDE SEQUENCE [LARGE SCALE GENOMIC DNA]</scope>
</reference>
<comment type="caution">
    <text evidence="5">The sequence shown here is derived from an EMBL/GenBank/DDBJ whole genome shotgun (WGS) entry which is preliminary data.</text>
</comment>
<evidence type="ECO:0000256" key="3">
    <source>
        <dbReference type="PIRNR" id="PIRNR002070"/>
    </source>
</evidence>
<comment type="function">
    <text evidence="2">Plays an important role in DNA replication, recombination and repair. Binds to ssDNA and to an array of partner proteins to recruit them to their sites of action during DNA metabolism.</text>
</comment>
<sequence>MDLNKVFVIGRLTSDPQTRTTPSGQLVASFSLATNRVWRDKNGERKEDTQFHNIVAWARQAEIIKQFTTKGSTLLIEGHLQTRAWQDRNNQNRRTTEIICENLQLGPRPANMPGGGGSFYSKPPEKNSADQEEKSPQTKVEEMPSIDLDDTPSEIKDEDLPF</sequence>
<keyword evidence="2" id="KW-0235">DNA replication</keyword>
<dbReference type="Proteomes" id="UP000178599">
    <property type="component" value="Unassembled WGS sequence"/>
</dbReference>
<dbReference type="NCBIfam" id="TIGR00621">
    <property type="entry name" value="ssb"/>
    <property type="match status" value="1"/>
</dbReference>
<dbReference type="GO" id="GO:0003697">
    <property type="term" value="F:single-stranded DNA binding"/>
    <property type="evidence" value="ECO:0007669"/>
    <property type="project" value="UniProtKB-UniRule"/>
</dbReference>
<dbReference type="GO" id="GO:0006281">
    <property type="term" value="P:DNA repair"/>
    <property type="evidence" value="ECO:0007669"/>
    <property type="project" value="UniProtKB-UniRule"/>
</dbReference>
<feature type="short sequence motif" description="Important for interaction with partner proteins" evidence="2">
    <location>
        <begin position="157"/>
        <end position="162"/>
    </location>
</feature>
<dbReference type="PIRSF" id="PIRSF002070">
    <property type="entry name" value="SSB"/>
    <property type="match status" value="1"/>
</dbReference>
<comment type="subunit">
    <text evidence="2">Homotetramer.</text>
</comment>
<feature type="compositionally biased region" description="Basic and acidic residues" evidence="4">
    <location>
        <begin position="123"/>
        <end position="142"/>
    </location>
</feature>
<dbReference type="GO" id="GO:0009295">
    <property type="term" value="C:nucleoid"/>
    <property type="evidence" value="ECO:0007669"/>
    <property type="project" value="TreeGrafter"/>
</dbReference>
<comment type="caution">
    <text evidence="2">Lacks conserved residue(s) required for the propagation of feature annotation.</text>
</comment>
<dbReference type="InterPro" id="IPR012340">
    <property type="entry name" value="NA-bd_OB-fold"/>
</dbReference>
<evidence type="ECO:0000313" key="6">
    <source>
        <dbReference type="Proteomes" id="UP000178599"/>
    </source>
</evidence>
<dbReference type="SUPFAM" id="SSF50249">
    <property type="entry name" value="Nucleic acid-binding proteins"/>
    <property type="match status" value="1"/>
</dbReference>
<evidence type="ECO:0000256" key="2">
    <source>
        <dbReference type="HAMAP-Rule" id="MF_00984"/>
    </source>
</evidence>
<keyword evidence="2" id="KW-0233">DNA recombination</keyword>
<dbReference type="Pfam" id="PF00436">
    <property type="entry name" value="SSB"/>
    <property type="match status" value="1"/>
</dbReference>
<dbReference type="GO" id="GO:0006310">
    <property type="term" value="P:DNA recombination"/>
    <property type="evidence" value="ECO:0007669"/>
    <property type="project" value="UniProtKB-UniRule"/>
</dbReference>
<dbReference type="HAMAP" id="MF_00984">
    <property type="entry name" value="SSB"/>
    <property type="match status" value="1"/>
</dbReference>
<feature type="compositionally biased region" description="Basic and acidic residues" evidence="4">
    <location>
        <begin position="153"/>
        <end position="162"/>
    </location>
</feature>
<dbReference type="PANTHER" id="PTHR10302">
    <property type="entry name" value="SINGLE-STRANDED DNA-BINDING PROTEIN"/>
    <property type="match status" value="1"/>
</dbReference>
<evidence type="ECO:0000313" key="5">
    <source>
        <dbReference type="EMBL" id="OGZ03385.1"/>
    </source>
</evidence>
<evidence type="ECO:0000256" key="1">
    <source>
        <dbReference type="ARBA" id="ARBA00023125"/>
    </source>
</evidence>
<dbReference type="InterPro" id="IPR011344">
    <property type="entry name" value="ssDNA-bd"/>
</dbReference>